<gene>
    <name evidence="2" type="ORF">PILCRDRAFT_828557</name>
</gene>
<dbReference type="Proteomes" id="UP000054166">
    <property type="component" value="Unassembled WGS sequence"/>
</dbReference>
<dbReference type="InParanoid" id="A0A0C3ENJ5"/>
<protein>
    <submittedName>
        <fullName evidence="2">Uncharacterized protein</fullName>
    </submittedName>
</protein>
<proteinExistence type="predicted"/>
<keyword evidence="3" id="KW-1185">Reference proteome</keyword>
<dbReference type="HOGENOM" id="CLU_1704931_0_0_1"/>
<dbReference type="EMBL" id="KN833066">
    <property type="protein sequence ID" value="KIM74135.1"/>
    <property type="molecule type" value="Genomic_DNA"/>
</dbReference>
<reference evidence="2 3" key="1">
    <citation type="submission" date="2014-04" db="EMBL/GenBank/DDBJ databases">
        <authorList>
            <consortium name="DOE Joint Genome Institute"/>
            <person name="Kuo A."/>
            <person name="Tarkka M."/>
            <person name="Buscot F."/>
            <person name="Kohler A."/>
            <person name="Nagy L.G."/>
            <person name="Floudas D."/>
            <person name="Copeland A."/>
            <person name="Barry K.W."/>
            <person name="Cichocki N."/>
            <person name="Veneault-Fourrey C."/>
            <person name="LaButti K."/>
            <person name="Lindquist E.A."/>
            <person name="Lipzen A."/>
            <person name="Lundell T."/>
            <person name="Morin E."/>
            <person name="Murat C."/>
            <person name="Sun H."/>
            <person name="Tunlid A."/>
            <person name="Henrissat B."/>
            <person name="Grigoriev I.V."/>
            <person name="Hibbett D.S."/>
            <person name="Martin F."/>
            <person name="Nordberg H.P."/>
            <person name="Cantor M.N."/>
            <person name="Hua S.X."/>
        </authorList>
    </citation>
    <scope>NUCLEOTIDE SEQUENCE [LARGE SCALE GENOMIC DNA]</scope>
    <source>
        <strain evidence="2 3">F 1598</strain>
    </source>
</reference>
<reference evidence="3" key="2">
    <citation type="submission" date="2015-01" db="EMBL/GenBank/DDBJ databases">
        <title>Evolutionary Origins and Diversification of the Mycorrhizal Mutualists.</title>
        <authorList>
            <consortium name="DOE Joint Genome Institute"/>
            <consortium name="Mycorrhizal Genomics Consortium"/>
            <person name="Kohler A."/>
            <person name="Kuo A."/>
            <person name="Nagy L.G."/>
            <person name="Floudas D."/>
            <person name="Copeland A."/>
            <person name="Barry K.W."/>
            <person name="Cichocki N."/>
            <person name="Veneault-Fourrey C."/>
            <person name="LaButti K."/>
            <person name="Lindquist E.A."/>
            <person name="Lipzen A."/>
            <person name="Lundell T."/>
            <person name="Morin E."/>
            <person name="Murat C."/>
            <person name="Riley R."/>
            <person name="Ohm R."/>
            <person name="Sun H."/>
            <person name="Tunlid A."/>
            <person name="Henrissat B."/>
            <person name="Grigoriev I.V."/>
            <person name="Hibbett D.S."/>
            <person name="Martin F."/>
        </authorList>
    </citation>
    <scope>NUCLEOTIDE SEQUENCE [LARGE SCALE GENOMIC DNA]</scope>
    <source>
        <strain evidence="3">F 1598</strain>
    </source>
</reference>
<sequence>MADVGDGMERRVEKYLLVDGTEDEKKPAAAAPETNFSTNNSAAPTAPLHYAYTILAEKSDYCGDYRNVKFIGVSLLSLAGACGLGAKKLPDKGGLEMSKNLTKLKEGGVIASGRGQKGHKGMKSEVWAQRWAVAGWNEVDETNTRKTKKAKKAT</sequence>
<evidence type="ECO:0000313" key="2">
    <source>
        <dbReference type="EMBL" id="KIM74135.1"/>
    </source>
</evidence>
<organism evidence="2 3">
    <name type="scientific">Piloderma croceum (strain F 1598)</name>
    <dbReference type="NCBI Taxonomy" id="765440"/>
    <lineage>
        <taxon>Eukaryota</taxon>
        <taxon>Fungi</taxon>
        <taxon>Dikarya</taxon>
        <taxon>Basidiomycota</taxon>
        <taxon>Agaricomycotina</taxon>
        <taxon>Agaricomycetes</taxon>
        <taxon>Agaricomycetidae</taxon>
        <taxon>Atheliales</taxon>
        <taxon>Atheliaceae</taxon>
        <taxon>Piloderma</taxon>
    </lineage>
</organism>
<evidence type="ECO:0000313" key="3">
    <source>
        <dbReference type="Proteomes" id="UP000054166"/>
    </source>
</evidence>
<name>A0A0C3ENJ5_PILCF</name>
<feature type="region of interest" description="Disordered" evidence="1">
    <location>
        <begin position="23"/>
        <end position="42"/>
    </location>
</feature>
<accession>A0A0C3ENJ5</accession>
<evidence type="ECO:0000256" key="1">
    <source>
        <dbReference type="SAM" id="MobiDB-lite"/>
    </source>
</evidence>
<dbReference type="AlphaFoldDB" id="A0A0C3ENJ5"/>